<dbReference type="RefSeq" id="WP_226542450.1">
    <property type="nucleotide sequence ID" value="NZ_CP129013.1"/>
</dbReference>
<accession>A0ABY9JV44</accession>
<evidence type="ECO:0000313" key="3">
    <source>
        <dbReference type="Proteomes" id="UP001197974"/>
    </source>
</evidence>
<sequence>MHDRYSRQALFKPIGTKGQNKLKEKHVVIVGAGALGTASAETLVRAGVGRISIIDRDYVEWSNLQRQQLYTEEDVKLQLPKAVAAENKLHLINSDVVVKGYVMDANPRTLVPFIEKADIIMDATDNLETRLVINDLSLLKNKPWIYGSCVGSTGMTYSVIPYKTPCLRCLLKVTPMQGATCDTAGIIPTTVQLVSAYQATEVLKYLVEDHKHMNKSLQIFDMWNNQNYSMIVDKAKRNDCPTCGQNPSFPALKDENQTKVAVLCGRDTVQIRMFKKIDLDQLEIQLLHYSFIRNPYLLSVNVEEYRIVFFYDGRALVHGTKDINQAKKIFDRIVG</sequence>
<reference evidence="2 3" key="1">
    <citation type="submission" date="2023-06" db="EMBL/GenBank/DDBJ databases">
        <title>Five Gram-positive bacteria isolated from mangrove sediments in Shenzhen, Guangdong, China.</title>
        <authorList>
            <person name="Yu S."/>
            <person name="Zheng W."/>
            <person name="Huang Y."/>
        </authorList>
    </citation>
    <scope>NUCLEOTIDE SEQUENCE [LARGE SCALE GENOMIC DNA]</scope>
    <source>
        <strain evidence="2 3">SaN35-3</strain>
    </source>
</reference>
<gene>
    <name evidence="2" type="ORF">LC087_16955</name>
</gene>
<dbReference type="EMBL" id="CP129013">
    <property type="protein sequence ID" value="WLR42373.1"/>
    <property type="molecule type" value="Genomic_DNA"/>
</dbReference>
<name>A0ABY9JV44_9BACI</name>
<dbReference type="GO" id="GO:0016779">
    <property type="term" value="F:nucleotidyltransferase activity"/>
    <property type="evidence" value="ECO:0007669"/>
    <property type="project" value="UniProtKB-KW"/>
</dbReference>
<dbReference type="SUPFAM" id="SSF69572">
    <property type="entry name" value="Activating enzymes of the ubiquitin-like proteins"/>
    <property type="match status" value="1"/>
</dbReference>
<evidence type="ECO:0000259" key="1">
    <source>
        <dbReference type="Pfam" id="PF00899"/>
    </source>
</evidence>
<feature type="domain" description="THIF-type NAD/FAD binding fold" evidence="1">
    <location>
        <begin position="5"/>
        <end position="241"/>
    </location>
</feature>
<dbReference type="InterPro" id="IPR035985">
    <property type="entry name" value="Ubiquitin-activating_enz"/>
</dbReference>
<keyword evidence="2" id="KW-0548">Nucleotidyltransferase</keyword>
<dbReference type="Pfam" id="PF00899">
    <property type="entry name" value="ThiF"/>
    <property type="match status" value="1"/>
</dbReference>
<dbReference type="Proteomes" id="UP001197974">
    <property type="component" value="Chromosome"/>
</dbReference>
<dbReference type="InterPro" id="IPR045886">
    <property type="entry name" value="ThiF/MoeB/HesA"/>
</dbReference>
<protein>
    <submittedName>
        <fullName evidence="2">ThiF family adenylyltransferase</fullName>
    </submittedName>
</protein>
<dbReference type="PANTHER" id="PTHR10953:SF102">
    <property type="entry name" value="ADENYLYLTRANSFERASE AND SULFURTRANSFERASE MOCS3"/>
    <property type="match status" value="1"/>
</dbReference>
<keyword evidence="3" id="KW-1185">Reference proteome</keyword>
<dbReference type="InterPro" id="IPR000594">
    <property type="entry name" value="ThiF_NAD_FAD-bd"/>
</dbReference>
<dbReference type="Gene3D" id="3.40.50.720">
    <property type="entry name" value="NAD(P)-binding Rossmann-like Domain"/>
    <property type="match status" value="1"/>
</dbReference>
<proteinExistence type="predicted"/>
<dbReference type="CDD" id="cd00757">
    <property type="entry name" value="ThiF_MoeB_HesA_family"/>
    <property type="match status" value="1"/>
</dbReference>
<organism evidence="2 3">
    <name type="scientific">Bacillus carboniphilus</name>
    <dbReference type="NCBI Taxonomy" id="86663"/>
    <lineage>
        <taxon>Bacteria</taxon>
        <taxon>Bacillati</taxon>
        <taxon>Bacillota</taxon>
        <taxon>Bacilli</taxon>
        <taxon>Bacillales</taxon>
        <taxon>Bacillaceae</taxon>
        <taxon>Bacillus</taxon>
    </lineage>
</organism>
<keyword evidence="2" id="KW-0808">Transferase</keyword>
<dbReference type="PANTHER" id="PTHR10953">
    <property type="entry name" value="UBIQUITIN-ACTIVATING ENZYME E1"/>
    <property type="match status" value="1"/>
</dbReference>
<evidence type="ECO:0000313" key="2">
    <source>
        <dbReference type="EMBL" id="WLR42373.1"/>
    </source>
</evidence>